<proteinExistence type="predicted"/>
<reference evidence="2" key="1">
    <citation type="submission" date="2022-10" db="EMBL/GenBank/DDBJ databases">
        <title>Genome assembly of Pristionchus species.</title>
        <authorList>
            <person name="Yoshida K."/>
            <person name="Sommer R.J."/>
        </authorList>
    </citation>
    <scope>NUCLEOTIDE SEQUENCE [LARGE SCALE GENOMIC DNA]</scope>
    <source>
        <strain evidence="2">RS5460</strain>
    </source>
</reference>
<dbReference type="AlphaFoldDB" id="A0AAN5CV09"/>
<comment type="caution">
    <text evidence="1">The sequence shown here is derived from an EMBL/GenBank/DDBJ whole genome shotgun (WGS) entry which is preliminary data.</text>
</comment>
<accession>A0AAN5CV09</accession>
<dbReference type="EMBL" id="BTRK01000004">
    <property type="protein sequence ID" value="GMR50527.1"/>
    <property type="molecule type" value="Genomic_DNA"/>
</dbReference>
<protein>
    <submittedName>
        <fullName evidence="1">Uncharacterized protein</fullName>
    </submittedName>
</protein>
<evidence type="ECO:0000313" key="2">
    <source>
        <dbReference type="Proteomes" id="UP001328107"/>
    </source>
</evidence>
<evidence type="ECO:0000313" key="1">
    <source>
        <dbReference type="EMBL" id="GMR50527.1"/>
    </source>
</evidence>
<gene>
    <name evidence="1" type="ORF">PMAYCL1PPCAC_20722</name>
</gene>
<name>A0AAN5CV09_9BILA</name>
<organism evidence="1 2">
    <name type="scientific">Pristionchus mayeri</name>
    <dbReference type="NCBI Taxonomy" id="1317129"/>
    <lineage>
        <taxon>Eukaryota</taxon>
        <taxon>Metazoa</taxon>
        <taxon>Ecdysozoa</taxon>
        <taxon>Nematoda</taxon>
        <taxon>Chromadorea</taxon>
        <taxon>Rhabditida</taxon>
        <taxon>Rhabditina</taxon>
        <taxon>Diplogasteromorpha</taxon>
        <taxon>Diplogasteroidea</taxon>
        <taxon>Neodiplogasteridae</taxon>
        <taxon>Pristionchus</taxon>
    </lineage>
</organism>
<sequence>DSNKPQLAKSGEREVEPVISPEVIKWRLREIELLEKLTNRKINLSHCKKGRINGSQISSILQPQEQNYDRKHMNFRKSWK</sequence>
<keyword evidence="2" id="KW-1185">Reference proteome</keyword>
<feature type="non-terminal residue" evidence="1">
    <location>
        <position position="80"/>
    </location>
</feature>
<dbReference type="Proteomes" id="UP001328107">
    <property type="component" value="Unassembled WGS sequence"/>
</dbReference>
<feature type="non-terminal residue" evidence="1">
    <location>
        <position position="1"/>
    </location>
</feature>